<dbReference type="Gene3D" id="1.10.4160.10">
    <property type="entry name" value="Hydantoin permease"/>
    <property type="match status" value="1"/>
</dbReference>
<keyword evidence="3" id="KW-0813">Transport</keyword>
<reference evidence="8 9" key="1">
    <citation type="submission" date="2015-09" db="EMBL/GenBank/DDBJ databases">
        <title>Draft genome sequence of Acidiplasma aeolicum DSM 18409.</title>
        <authorList>
            <person name="Hemp J."/>
        </authorList>
    </citation>
    <scope>NUCLEOTIDE SEQUENCE [LARGE SCALE GENOMIC DNA]</scope>
    <source>
        <strain evidence="8 9">V</strain>
    </source>
</reference>
<protein>
    <submittedName>
        <fullName evidence="8">Allantoin permease</fullName>
    </submittedName>
</protein>
<dbReference type="PIRSF" id="PIRSF002744">
    <property type="entry name" value="Pur-cyt_permease"/>
    <property type="match status" value="1"/>
</dbReference>
<evidence type="ECO:0000256" key="6">
    <source>
        <dbReference type="ARBA" id="ARBA00023136"/>
    </source>
</evidence>
<dbReference type="PANTHER" id="PTHR31806:SF1">
    <property type="entry name" value="PURINE-CYTOSINE PERMEASE FCY2-RELATED"/>
    <property type="match status" value="1"/>
</dbReference>
<feature type="transmembrane region" description="Helical" evidence="7">
    <location>
        <begin position="46"/>
        <end position="69"/>
    </location>
</feature>
<feature type="transmembrane region" description="Helical" evidence="7">
    <location>
        <begin position="372"/>
        <end position="397"/>
    </location>
</feature>
<dbReference type="InterPro" id="IPR026030">
    <property type="entry name" value="Pur-cyt_permease_Fcy2/21/22"/>
</dbReference>
<evidence type="ECO:0000313" key="9">
    <source>
        <dbReference type="Proteomes" id="UP000050515"/>
    </source>
</evidence>
<feature type="transmembrane region" description="Helical" evidence="7">
    <location>
        <begin position="20"/>
        <end position="40"/>
    </location>
</feature>
<evidence type="ECO:0000256" key="1">
    <source>
        <dbReference type="ARBA" id="ARBA00004141"/>
    </source>
</evidence>
<evidence type="ECO:0000256" key="5">
    <source>
        <dbReference type="ARBA" id="ARBA00022989"/>
    </source>
</evidence>
<comment type="similarity">
    <text evidence="2">Belongs to the purine-cytosine permease (2.A.39) family.</text>
</comment>
<feature type="transmembrane region" description="Helical" evidence="7">
    <location>
        <begin position="153"/>
        <end position="174"/>
    </location>
</feature>
<evidence type="ECO:0000256" key="4">
    <source>
        <dbReference type="ARBA" id="ARBA00022692"/>
    </source>
</evidence>
<comment type="subcellular location">
    <subcellularLocation>
        <location evidence="1">Membrane</location>
        <topology evidence="1">Multi-pass membrane protein</topology>
    </subcellularLocation>
</comment>
<proteinExistence type="inferred from homology"/>
<accession>A0A0P9F3X5</accession>
<feature type="transmembrane region" description="Helical" evidence="7">
    <location>
        <begin position="304"/>
        <end position="324"/>
    </location>
</feature>
<sequence length="430" mass="47677">MYDYGEVPEDKRVVKPRELFPIWFASNLTIGDFAVGFIPVIMGLNIYYTIITLFAGTFFGSILLGIISITGPRTGLPQMSAGKRAFGKKFGNFLSSLQWLNTIGWTTVNLVLAAFAFTLLFHVYSVISILILTAAIFLLSYAGHHVIAVFEKIMGIVLAFLFIFIILISFSKYSMISSYDPLNINYSVAIGITLAASFSDIISWTPYAGDYSRYTQDKKSVVPYVFFGSFSAAFVSEIAGMLVAILSLNPNGNPAIDMQIVLGKYSVFGLFALFLGGIAADAINLYSNSLSLKVIGFKFKRSTVVIIGSIITFLTAIITYSKFYLFYEDFLFILDYWITPWIGIIIADFFIINKNKKFSIINDYNKTGITSYLIALMVSAPFMNPGFLYSGIISSMYLGGVDISYYISFIIAMLLYIGLRGHNNALSQTA</sequence>
<feature type="transmembrane region" description="Helical" evidence="7">
    <location>
        <begin position="403"/>
        <end position="419"/>
    </location>
</feature>
<keyword evidence="6 7" id="KW-0472">Membrane</keyword>
<evidence type="ECO:0000256" key="2">
    <source>
        <dbReference type="ARBA" id="ARBA00008974"/>
    </source>
</evidence>
<evidence type="ECO:0000313" key="8">
    <source>
        <dbReference type="EMBL" id="KPV46307.1"/>
    </source>
</evidence>
<dbReference type="GO" id="GO:0022857">
    <property type="term" value="F:transmembrane transporter activity"/>
    <property type="evidence" value="ECO:0007669"/>
    <property type="project" value="InterPro"/>
</dbReference>
<dbReference type="Proteomes" id="UP000050515">
    <property type="component" value="Unassembled WGS sequence"/>
</dbReference>
<feature type="transmembrane region" description="Helical" evidence="7">
    <location>
        <begin position="330"/>
        <end position="351"/>
    </location>
</feature>
<keyword evidence="5 7" id="KW-1133">Transmembrane helix</keyword>
<dbReference type="AlphaFoldDB" id="A0A0P9F3X5"/>
<feature type="transmembrane region" description="Helical" evidence="7">
    <location>
        <begin position="121"/>
        <end position="141"/>
    </location>
</feature>
<feature type="transmembrane region" description="Helical" evidence="7">
    <location>
        <begin position="265"/>
        <end position="283"/>
    </location>
</feature>
<name>A0A0P9F3X5_9ARCH</name>
<evidence type="ECO:0000256" key="7">
    <source>
        <dbReference type="SAM" id="Phobius"/>
    </source>
</evidence>
<feature type="transmembrane region" description="Helical" evidence="7">
    <location>
        <begin position="186"/>
        <end position="209"/>
    </location>
</feature>
<dbReference type="GO" id="GO:0005886">
    <property type="term" value="C:plasma membrane"/>
    <property type="evidence" value="ECO:0007669"/>
    <property type="project" value="TreeGrafter"/>
</dbReference>
<feature type="transmembrane region" description="Helical" evidence="7">
    <location>
        <begin position="90"/>
        <end position="115"/>
    </location>
</feature>
<dbReference type="InterPro" id="IPR001248">
    <property type="entry name" value="Pur-cyt_permease"/>
</dbReference>
<comment type="caution">
    <text evidence="8">The sequence shown here is derived from an EMBL/GenBank/DDBJ whole genome shotgun (WGS) entry which is preliminary data.</text>
</comment>
<keyword evidence="4 7" id="KW-0812">Transmembrane</keyword>
<gene>
    <name evidence="8" type="ORF">SE19_06110</name>
</gene>
<evidence type="ECO:0000256" key="3">
    <source>
        <dbReference type="ARBA" id="ARBA00022448"/>
    </source>
</evidence>
<dbReference type="Pfam" id="PF02133">
    <property type="entry name" value="Transp_cyt_pur"/>
    <property type="match status" value="1"/>
</dbReference>
<organism evidence="8 9">
    <name type="scientific">Acidiplasma aeolicum</name>
    <dbReference type="NCBI Taxonomy" id="507754"/>
    <lineage>
        <taxon>Archaea</taxon>
        <taxon>Methanobacteriati</taxon>
        <taxon>Thermoplasmatota</taxon>
        <taxon>Thermoplasmata</taxon>
        <taxon>Thermoplasmatales</taxon>
        <taxon>Ferroplasmaceae</taxon>
        <taxon>Acidiplasma</taxon>
    </lineage>
</organism>
<dbReference type="EMBL" id="LJCQ01000269">
    <property type="protein sequence ID" value="KPV46307.1"/>
    <property type="molecule type" value="Genomic_DNA"/>
</dbReference>
<dbReference type="PANTHER" id="PTHR31806">
    <property type="entry name" value="PURINE-CYTOSINE PERMEASE FCY2-RELATED"/>
    <property type="match status" value="1"/>
</dbReference>
<feature type="transmembrane region" description="Helical" evidence="7">
    <location>
        <begin position="221"/>
        <end position="245"/>
    </location>
</feature>
<dbReference type="PATRIC" id="fig|507754.4.peg.1235"/>